<keyword evidence="1" id="KW-1133">Transmembrane helix</keyword>
<feature type="transmembrane region" description="Helical" evidence="1">
    <location>
        <begin position="36"/>
        <end position="56"/>
    </location>
</feature>
<proteinExistence type="predicted"/>
<organism evidence="2">
    <name type="scientific">marine sediment metagenome</name>
    <dbReference type="NCBI Taxonomy" id="412755"/>
    <lineage>
        <taxon>unclassified sequences</taxon>
        <taxon>metagenomes</taxon>
        <taxon>ecological metagenomes</taxon>
    </lineage>
</organism>
<accession>X0XRR9</accession>
<sequence length="245" mass="28195">LSEILKYDAFSYFPLTISILVGLIFFYIGVETKFLLWFFLAGLILVALSKILLAIYKPPNKNISIEEIGWQTKQKIIKNATNLDADTHIAKMYKVDDEHPVRKYIVNDELRNAVNLKNSKNGKLTFQSPSSIKTLHYSIGWNAKNINHDSNLKLYLCNDKSEKMIFNKDASNVLSGWNEYQIMLPIKSKIVEIRWENCIKNDIYLSISNLSPIESKEKRKNIVTIIFDGVIPDTIGLFRGRFASR</sequence>
<dbReference type="AlphaFoldDB" id="X0XRR9"/>
<feature type="non-terminal residue" evidence="2">
    <location>
        <position position="1"/>
    </location>
</feature>
<keyword evidence="1" id="KW-0812">Transmembrane</keyword>
<comment type="caution">
    <text evidence="2">The sequence shown here is derived from an EMBL/GenBank/DDBJ whole genome shotgun (WGS) entry which is preliminary data.</text>
</comment>
<gene>
    <name evidence="2" type="ORF">S01H1_67532</name>
</gene>
<feature type="transmembrane region" description="Helical" evidence="1">
    <location>
        <begin position="12"/>
        <end position="30"/>
    </location>
</feature>
<evidence type="ECO:0000313" key="2">
    <source>
        <dbReference type="EMBL" id="GAG39358.1"/>
    </source>
</evidence>
<reference evidence="2" key="1">
    <citation type="journal article" date="2014" name="Front. Microbiol.">
        <title>High frequency of phylogenetically diverse reductive dehalogenase-homologous genes in deep subseafloor sedimentary metagenomes.</title>
        <authorList>
            <person name="Kawai M."/>
            <person name="Futagami T."/>
            <person name="Toyoda A."/>
            <person name="Takaki Y."/>
            <person name="Nishi S."/>
            <person name="Hori S."/>
            <person name="Arai W."/>
            <person name="Tsubouchi T."/>
            <person name="Morono Y."/>
            <person name="Uchiyama I."/>
            <person name="Ito T."/>
            <person name="Fujiyama A."/>
            <person name="Inagaki F."/>
            <person name="Takami H."/>
        </authorList>
    </citation>
    <scope>NUCLEOTIDE SEQUENCE</scope>
    <source>
        <strain evidence="2">Expedition CK06-06</strain>
    </source>
</reference>
<evidence type="ECO:0000256" key="1">
    <source>
        <dbReference type="SAM" id="Phobius"/>
    </source>
</evidence>
<protein>
    <submittedName>
        <fullName evidence="2">Uncharacterized protein</fullName>
    </submittedName>
</protein>
<dbReference type="EMBL" id="BARS01044738">
    <property type="protein sequence ID" value="GAG39358.1"/>
    <property type="molecule type" value="Genomic_DNA"/>
</dbReference>
<keyword evidence="1" id="KW-0472">Membrane</keyword>
<name>X0XRR9_9ZZZZ</name>